<dbReference type="Pfam" id="PF00876">
    <property type="entry name" value="Innexin"/>
    <property type="match status" value="1"/>
</dbReference>
<evidence type="ECO:0000313" key="14">
    <source>
        <dbReference type="Proteomes" id="UP000230423"/>
    </source>
</evidence>
<dbReference type="EMBL" id="KZ348713">
    <property type="protein sequence ID" value="PIO65806.1"/>
    <property type="molecule type" value="Genomic_DNA"/>
</dbReference>
<keyword evidence="6" id="KW-0303">Gap junction</keyword>
<evidence type="ECO:0000256" key="12">
    <source>
        <dbReference type="SAM" id="MobiDB-lite"/>
    </source>
</evidence>
<evidence type="ECO:0000256" key="10">
    <source>
        <dbReference type="ARBA" id="ARBA00023136"/>
    </source>
</evidence>
<evidence type="ECO:0000256" key="6">
    <source>
        <dbReference type="ARBA" id="ARBA00022868"/>
    </source>
</evidence>
<keyword evidence="4" id="KW-1003">Cell membrane</keyword>
<name>A0A2G9U6D8_TELCI</name>
<dbReference type="GO" id="GO:0005243">
    <property type="term" value="F:gap junction channel activity"/>
    <property type="evidence" value="ECO:0007669"/>
    <property type="project" value="TreeGrafter"/>
</dbReference>
<evidence type="ECO:0000256" key="5">
    <source>
        <dbReference type="ARBA" id="ARBA00022692"/>
    </source>
</evidence>
<evidence type="ECO:0000313" key="13">
    <source>
        <dbReference type="EMBL" id="PIO65806.1"/>
    </source>
</evidence>
<keyword evidence="3" id="KW-0813">Transport</keyword>
<evidence type="ECO:0000256" key="1">
    <source>
        <dbReference type="ARBA" id="ARBA00004610"/>
    </source>
</evidence>
<evidence type="ECO:0000256" key="8">
    <source>
        <dbReference type="ARBA" id="ARBA00022989"/>
    </source>
</evidence>
<evidence type="ECO:0000256" key="7">
    <source>
        <dbReference type="ARBA" id="ARBA00022949"/>
    </source>
</evidence>
<dbReference type="OrthoDB" id="5867527at2759"/>
<protein>
    <submittedName>
        <fullName evidence="13">Uncharacterized protein</fullName>
    </submittedName>
</protein>
<dbReference type="GO" id="GO:0005921">
    <property type="term" value="C:gap junction"/>
    <property type="evidence" value="ECO:0007669"/>
    <property type="project" value="UniProtKB-SubCell"/>
</dbReference>
<reference evidence="13 14" key="1">
    <citation type="submission" date="2015-09" db="EMBL/GenBank/DDBJ databases">
        <title>Draft genome of the parasitic nematode Teladorsagia circumcincta isolate WARC Sus (inbred).</title>
        <authorList>
            <person name="Mitreva M."/>
        </authorList>
    </citation>
    <scope>NUCLEOTIDE SEQUENCE [LARGE SCALE GENOMIC DNA]</scope>
    <source>
        <strain evidence="13 14">S</strain>
    </source>
</reference>
<evidence type="ECO:0000256" key="4">
    <source>
        <dbReference type="ARBA" id="ARBA00022475"/>
    </source>
</evidence>
<evidence type="ECO:0000256" key="3">
    <source>
        <dbReference type="ARBA" id="ARBA00022448"/>
    </source>
</evidence>
<feature type="region of interest" description="Disordered" evidence="12">
    <location>
        <begin position="16"/>
        <end position="36"/>
    </location>
</feature>
<comment type="subcellular location">
    <subcellularLocation>
        <location evidence="1">Cell junction</location>
        <location evidence="1">Gap junction</location>
    </subcellularLocation>
    <subcellularLocation>
        <location evidence="2">Cell membrane</location>
        <topology evidence="2">Multi-pass membrane protein</topology>
    </subcellularLocation>
</comment>
<feature type="compositionally biased region" description="Basic and acidic residues" evidence="12">
    <location>
        <begin position="16"/>
        <end position="26"/>
    </location>
</feature>
<evidence type="ECO:0000256" key="2">
    <source>
        <dbReference type="ARBA" id="ARBA00004651"/>
    </source>
</evidence>
<keyword evidence="7" id="KW-0965">Cell junction</keyword>
<keyword evidence="10" id="KW-0472">Membrane</keyword>
<gene>
    <name evidence="13" type="ORF">TELCIR_12504</name>
</gene>
<dbReference type="Proteomes" id="UP000230423">
    <property type="component" value="Unassembled WGS sequence"/>
</dbReference>
<evidence type="ECO:0000256" key="11">
    <source>
        <dbReference type="ARBA" id="ARBA00023303"/>
    </source>
</evidence>
<dbReference type="GO" id="GO:0005886">
    <property type="term" value="C:plasma membrane"/>
    <property type="evidence" value="ECO:0007669"/>
    <property type="project" value="UniProtKB-SubCell"/>
</dbReference>
<keyword evidence="11" id="KW-0407">Ion channel</keyword>
<accession>A0A2G9U6D8</accession>
<dbReference type="PANTHER" id="PTHR11893:SF10">
    <property type="entry name" value="INNEXIN-6"/>
    <property type="match status" value="1"/>
</dbReference>
<organism evidence="13 14">
    <name type="scientific">Teladorsagia circumcincta</name>
    <name type="common">Brown stomach worm</name>
    <name type="synonym">Ostertagia circumcincta</name>
    <dbReference type="NCBI Taxonomy" id="45464"/>
    <lineage>
        <taxon>Eukaryota</taxon>
        <taxon>Metazoa</taxon>
        <taxon>Ecdysozoa</taxon>
        <taxon>Nematoda</taxon>
        <taxon>Chromadorea</taxon>
        <taxon>Rhabditida</taxon>
        <taxon>Rhabditina</taxon>
        <taxon>Rhabditomorpha</taxon>
        <taxon>Strongyloidea</taxon>
        <taxon>Trichostrongylidae</taxon>
        <taxon>Teladorsagia</taxon>
    </lineage>
</organism>
<sequence length="220" mass="24631">MAAADHLCGHVRVRERRETLNSERRPNGHTSSVQTTMDRMSSQVGAIASVNNLISKVFKQPKGDFADRLNSRITVCLLALSSVLLLSSHYMGDPITCWTPAQFTKQCIWPLIDNRSCSNEANSGLGYDLAGAIQYVDAFWTTVKTNDVTFKARIAAFEGRASAYIWDGLRLARNKNSQEMALYYTVSTVIQTINAWLQSPLYTLWGPALIHDLIRGDDWQ</sequence>
<evidence type="ECO:0000256" key="9">
    <source>
        <dbReference type="ARBA" id="ARBA00023065"/>
    </source>
</evidence>
<feature type="non-terminal residue" evidence="13">
    <location>
        <position position="220"/>
    </location>
</feature>
<dbReference type="AlphaFoldDB" id="A0A2G9U6D8"/>
<dbReference type="GO" id="GO:0034220">
    <property type="term" value="P:monoatomic ion transmembrane transport"/>
    <property type="evidence" value="ECO:0007669"/>
    <property type="project" value="UniProtKB-KW"/>
</dbReference>
<keyword evidence="8" id="KW-1133">Transmembrane helix</keyword>
<keyword evidence="9" id="KW-0406">Ion transport</keyword>
<dbReference type="InterPro" id="IPR000990">
    <property type="entry name" value="Innexin"/>
</dbReference>
<dbReference type="PANTHER" id="PTHR11893">
    <property type="entry name" value="INNEXIN"/>
    <property type="match status" value="1"/>
</dbReference>
<keyword evidence="5" id="KW-0812">Transmembrane</keyword>
<keyword evidence="14" id="KW-1185">Reference proteome</keyword>
<proteinExistence type="predicted"/>